<dbReference type="GO" id="GO:0005886">
    <property type="term" value="C:plasma membrane"/>
    <property type="evidence" value="ECO:0007669"/>
    <property type="project" value="UniProtKB-SubCell"/>
</dbReference>
<organism evidence="14 15">
    <name type="scientific">Carlito syrichta</name>
    <name type="common">Philippine tarsier</name>
    <name type="synonym">Tarsius syrichta</name>
    <dbReference type="NCBI Taxonomy" id="1868482"/>
    <lineage>
        <taxon>Eukaryota</taxon>
        <taxon>Metazoa</taxon>
        <taxon>Chordata</taxon>
        <taxon>Craniata</taxon>
        <taxon>Vertebrata</taxon>
        <taxon>Euteleostomi</taxon>
        <taxon>Mammalia</taxon>
        <taxon>Eutheria</taxon>
        <taxon>Euarchontoglires</taxon>
        <taxon>Primates</taxon>
        <taxon>Haplorrhini</taxon>
        <taxon>Tarsiiformes</taxon>
        <taxon>Tarsiidae</taxon>
        <taxon>Carlito</taxon>
    </lineage>
</organism>
<feature type="domain" description="G-protein coupled receptors family 1 profile" evidence="13">
    <location>
        <begin position="51"/>
        <end position="338"/>
    </location>
</feature>
<evidence type="ECO:0000256" key="11">
    <source>
        <dbReference type="RuleBase" id="RU046427"/>
    </source>
</evidence>
<dbReference type="GeneID" id="103256048"/>
<protein>
    <recommendedName>
        <fullName evidence="11">Vasopressin V1b receptor</fullName>
    </recommendedName>
</protein>
<evidence type="ECO:0000256" key="1">
    <source>
        <dbReference type="ARBA" id="ARBA00004651"/>
    </source>
</evidence>
<feature type="transmembrane region" description="Helical" evidence="11">
    <location>
        <begin position="318"/>
        <end position="341"/>
    </location>
</feature>
<dbReference type="GO" id="GO:0007200">
    <property type="term" value="P:phospholipase C-activating G protein-coupled receptor signaling pathway"/>
    <property type="evidence" value="ECO:0007669"/>
    <property type="project" value="Ensembl"/>
</dbReference>
<feature type="transmembrane region" description="Helical" evidence="11">
    <location>
        <begin position="71"/>
        <end position="89"/>
    </location>
</feature>
<feature type="transmembrane region" description="Helical" evidence="11">
    <location>
        <begin position="151"/>
        <end position="174"/>
    </location>
</feature>
<dbReference type="Proteomes" id="UP000189704">
    <property type="component" value="Unplaced"/>
</dbReference>
<dbReference type="GO" id="GO:0005080">
    <property type="term" value="F:protein kinase C binding"/>
    <property type="evidence" value="ECO:0007669"/>
    <property type="project" value="UniProtKB-ARBA"/>
</dbReference>
<dbReference type="GO" id="GO:0046718">
    <property type="term" value="P:symbiont entry into host cell"/>
    <property type="evidence" value="ECO:0007669"/>
    <property type="project" value="Ensembl"/>
</dbReference>
<feature type="transmembrane region" description="Helical" evidence="11">
    <location>
        <begin position="199"/>
        <end position="222"/>
    </location>
</feature>
<evidence type="ECO:0000256" key="12">
    <source>
        <dbReference type="SAM" id="MobiDB-lite"/>
    </source>
</evidence>
<dbReference type="OrthoDB" id="6435638at2759"/>
<feature type="region of interest" description="Disordered" evidence="12">
    <location>
        <begin position="396"/>
        <end position="425"/>
    </location>
</feature>
<dbReference type="PRINTS" id="PR00896">
    <property type="entry name" value="VASOPRESSINR"/>
</dbReference>
<comment type="similarity">
    <text evidence="11">Belongs to the G-protein coupled receptor 1 family. Vasopressin/oxytocin receptor subfamily.</text>
</comment>
<dbReference type="InterPro" id="IPR017452">
    <property type="entry name" value="GPCR_Rhodpsn_7TM"/>
</dbReference>
<evidence type="ECO:0000256" key="6">
    <source>
        <dbReference type="ARBA" id="ARBA00023136"/>
    </source>
</evidence>
<keyword evidence="9 11" id="KW-0325">Glycoprotein</keyword>
<keyword evidence="3 11" id="KW-0812">Transmembrane</keyword>
<accession>A0A1U7TED6</accession>
<dbReference type="GO" id="GO:0045907">
    <property type="term" value="P:positive regulation of vasoconstriction"/>
    <property type="evidence" value="ECO:0007669"/>
    <property type="project" value="TreeGrafter"/>
</dbReference>
<dbReference type="STRING" id="1868482.ENSTSYP00000001269"/>
<dbReference type="InterPro" id="IPR001817">
    <property type="entry name" value="Vasoprsn_rcpt"/>
</dbReference>
<dbReference type="PANTHER" id="PTHR24241">
    <property type="entry name" value="NEUROPEPTIDE RECEPTOR-RELATED G-PROTEIN COUPLED RECEPTOR"/>
    <property type="match status" value="1"/>
</dbReference>
<dbReference type="GO" id="GO:0043410">
    <property type="term" value="P:positive regulation of MAPK cascade"/>
    <property type="evidence" value="ECO:0007669"/>
    <property type="project" value="Ensembl"/>
</dbReference>
<dbReference type="GO" id="GO:0090238">
    <property type="term" value="P:positive regulation of arachidonate secretion"/>
    <property type="evidence" value="ECO:0007669"/>
    <property type="project" value="Ensembl"/>
</dbReference>
<keyword evidence="5 11" id="KW-0297">G-protein coupled receptor</keyword>
<dbReference type="InterPro" id="IPR000276">
    <property type="entry name" value="GPCR_Rhodpsn"/>
</dbReference>
<keyword evidence="6 11" id="KW-0472">Membrane</keyword>
<evidence type="ECO:0000256" key="8">
    <source>
        <dbReference type="ARBA" id="ARBA00023170"/>
    </source>
</evidence>
<dbReference type="GO" id="GO:0042127">
    <property type="term" value="P:regulation of cell population proliferation"/>
    <property type="evidence" value="ECO:0007669"/>
    <property type="project" value="Ensembl"/>
</dbReference>
<dbReference type="SMART" id="SM01164">
    <property type="entry name" value="DUF1856"/>
    <property type="match status" value="1"/>
</dbReference>
<evidence type="ECO:0000256" key="4">
    <source>
        <dbReference type="ARBA" id="ARBA00022989"/>
    </source>
</evidence>
<keyword evidence="7" id="KW-1015">Disulfide bond</keyword>
<dbReference type="OMA" id="FNSHLWP"/>
<feature type="transmembrane region" description="Helical" evidence="11">
    <location>
        <begin position="38"/>
        <end position="59"/>
    </location>
</feature>
<dbReference type="GO" id="GO:0005794">
    <property type="term" value="C:Golgi apparatus"/>
    <property type="evidence" value="ECO:0007669"/>
    <property type="project" value="Ensembl"/>
</dbReference>
<evidence type="ECO:0000256" key="5">
    <source>
        <dbReference type="ARBA" id="ARBA00023040"/>
    </source>
</evidence>
<dbReference type="SUPFAM" id="SSF81321">
    <property type="entry name" value="Family A G protein-coupled receptor-like"/>
    <property type="match status" value="1"/>
</dbReference>
<sequence length="425" mass="47075">MESGPPWAASPTPRATLWALNATTPWLGRDEELAQVEIAVLAAVLLLATGGNLAVLLTLGQRGRKRSRMHLFVLHLALTDLAVALFQVLPQLLWDITYRFQGTDLLCRAVKYLQALSMFASTYMLLAMTLDRYLAVCHPLRSLQQPSQFTYPLIAGPWLLAAVLSLPQVFIFSLREVIQGSGVLDCWADFRFPWGPRAYLTWTTLAIFVLPVAMLTACYSLICHEICKNLKGKTQAWRVEGGAWRTWDKLSPSAPAAATRGLPSRVSSISTISRAKIRTVKMTFVIVLAYIACWAPFFSVQMWSVWDENAPDEDSTNVAFTISMLLGNLSSCCNPWIYMGFNSHLLPRPLRHLACCGSPEPRMRRQLSDCSLSSRRTTTLLTRSSCPATLTLSLSLSLSGRPGPEESPRGSEQVDGEATTETSIF</sequence>
<evidence type="ECO:0000313" key="14">
    <source>
        <dbReference type="Proteomes" id="UP000189704"/>
    </source>
</evidence>
<dbReference type="InterPro" id="IPR015076">
    <property type="entry name" value="V1R_C"/>
</dbReference>
<feature type="transmembrane region" description="Helical" evidence="11">
    <location>
        <begin position="284"/>
        <end position="306"/>
    </location>
</feature>
<reference evidence="15" key="1">
    <citation type="submission" date="2025-08" db="UniProtKB">
        <authorList>
            <consortium name="RefSeq"/>
        </authorList>
    </citation>
    <scope>IDENTIFICATION</scope>
</reference>
<keyword evidence="14" id="KW-1185">Reference proteome</keyword>
<evidence type="ECO:0000256" key="7">
    <source>
        <dbReference type="ARBA" id="ARBA00023157"/>
    </source>
</evidence>
<dbReference type="GO" id="GO:0005000">
    <property type="term" value="F:vasopressin receptor activity"/>
    <property type="evidence" value="ECO:0007669"/>
    <property type="project" value="UniProtKB-UniRule"/>
</dbReference>
<dbReference type="PRINTS" id="PR00237">
    <property type="entry name" value="GPCRRHODOPSN"/>
</dbReference>
<dbReference type="AlphaFoldDB" id="A0A1U7TED6"/>
<name>A0A1U7TED6_CARSF</name>
<evidence type="ECO:0000256" key="2">
    <source>
        <dbReference type="ARBA" id="ARBA00022475"/>
    </source>
</evidence>
<dbReference type="KEGG" id="csyr:103256048"/>
<keyword evidence="4 11" id="KW-1133">Transmembrane helix</keyword>
<keyword evidence="8 11" id="KW-0675">Receptor</keyword>
<comment type="subcellular location">
    <subcellularLocation>
        <location evidence="1 11">Cell membrane</location>
        <topology evidence="1 11">Multi-pass membrane protein</topology>
    </subcellularLocation>
</comment>
<dbReference type="CDD" id="cd15386">
    <property type="entry name" value="7tmA_V1bR"/>
    <property type="match status" value="1"/>
</dbReference>
<dbReference type="PROSITE" id="PS00237">
    <property type="entry name" value="G_PROTEIN_RECEP_F1_1"/>
    <property type="match status" value="1"/>
</dbReference>
<keyword evidence="10 11" id="KW-0807">Transducer</keyword>
<dbReference type="GO" id="GO:0060732">
    <property type="term" value="P:positive regulation of inositol phosphate biosynthetic process"/>
    <property type="evidence" value="ECO:0007669"/>
    <property type="project" value="Ensembl"/>
</dbReference>
<evidence type="ECO:0000256" key="3">
    <source>
        <dbReference type="ARBA" id="ARBA00022692"/>
    </source>
</evidence>
<dbReference type="InterPro" id="IPR000628">
    <property type="entry name" value="Vprs_rcpt_V1B"/>
</dbReference>
<dbReference type="PRINTS" id="PR00897">
    <property type="entry name" value="VASOPRSNV1BR"/>
</dbReference>
<dbReference type="Pfam" id="PF00001">
    <property type="entry name" value="7tm_1"/>
    <property type="match status" value="1"/>
</dbReference>
<comment type="function">
    <text evidence="11">Receptor for arginine vasopressin. The activity of this receptor is mediated by G proteins which activate a phosphatidyl-inositol-calcium second messenger system.</text>
</comment>
<proteinExistence type="inferred from homology"/>
<dbReference type="GO" id="GO:0001992">
    <property type="term" value="P:regulation of systemic arterial blood pressure by vasopressin"/>
    <property type="evidence" value="ECO:0007669"/>
    <property type="project" value="TreeGrafter"/>
</dbReference>
<keyword evidence="2" id="KW-1003">Cell membrane</keyword>
<evidence type="ECO:0000256" key="10">
    <source>
        <dbReference type="ARBA" id="ARBA00023224"/>
    </source>
</evidence>
<evidence type="ECO:0000313" key="15">
    <source>
        <dbReference type="RefSeq" id="XP_008052121.1"/>
    </source>
</evidence>
<dbReference type="PROSITE" id="PS50262">
    <property type="entry name" value="G_PROTEIN_RECEP_F1_2"/>
    <property type="match status" value="1"/>
</dbReference>
<dbReference type="GO" id="GO:0032870">
    <property type="term" value="P:cellular response to hormone stimulus"/>
    <property type="evidence" value="ECO:0007669"/>
    <property type="project" value="TreeGrafter"/>
</dbReference>
<gene>
    <name evidence="15" type="primary">AVPR1B</name>
</gene>
<dbReference type="CTD" id="553"/>
<dbReference type="Gene3D" id="1.20.1070.10">
    <property type="entry name" value="Rhodopsin 7-helix transmembrane proteins"/>
    <property type="match status" value="1"/>
</dbReference>
<dbReference type="PANTHER" id="PTHR24241:SF18">
    <property type="entry name" value="VASOPRESSIN V1B RECEPTOR"/>
    <property type="match status" value="1"/>
</dbReference>
<feature type="transmembrane region" description="Helical" evidence="11">
    <location>
        <begin position="109"/>
        <end position="130"/>
    </location>
</feature>
<dbReference type="GO" id="GO:0042277">
    <property type="term" value="F:peptide binding"/>
    <property type="evidence" value="ECO:0007669"/>
    <property type="project" value="TreeGrafter"/>
</dbReference>
<evidence type="ECO:0000259" key="13">
    <source>
        <dbReference type="PROSITE" id="PS50262"/>
    </source>
</evidence>
<evidence type="ECO:0000256" key="9">
    <source>
        <dbReference type="ARBA" id="ARBA00023180"/>
    </source>
</evidence>
<dbReference type="FunFam" id="1.20.1070.10:FF:000094">
    <property type="entry name" value="Vasopressin V1a receptor"/>
    <property type="match status" value="1"/>
</dbReference>
<dbReference type="RefSeq" id="XP_008052121.1">
    <property type="nucleotide sequence ID" value="XM_008053930.1"/>
</dbReference>